<organism evidence="2">
    <name type="scientific">marine sediment metagenome</name>
    <dbReference type="NCBI Taxonomy" id="412755"/>
    <lineage>
        <taxon>unclassified sequences</taxon>
        <taxon>metagenomes</taxon>
        <taxon>ecological metagenomes</taxon>
    </lineage>
</organism>
<evidence type="ECO:0000313" key="2">
    <source>
        <dbReference type="EMBL" id="GAI96327.1"/>
    </source>
</evidence>
<dbReference type="Pfam" id="PF14082">
    <property type="entry name" value="SduA_C"/>
    <property type="match status" value="1"/>
</dbReference>
<reference evidence="2" key="1">
    <citation type="journal article" date="2014" name="Front. Microbiol.">
        <title>High frequency of phylogenetically diverse reductive dehalogenase-homologous genes in deep subseafloor sedimentary metagenomes.</title>
        <authorList>
            <person name="Kawai M."/>
            <person name="Futagami T."/>
            <person name="Toyoda A."/>
            <person name="Takaki Y."/>
            <person name="Nishi S."/>
            <person name="Hori S."/>
            <person name="Arai W."/>
            <person name="Tsubouchi T."/>
            <person name="Morono Y."/>
            <person name="Uchiyama I."/>
            <person name="Ito T."/>
            <person name="Fujiyama A."/>
            <person name="Inagaki F."/>
            <person name="Takami H."/>
        </authorList>
    </citation>
    <scope>NUCLEOTIDE SEQUENCE</scope>
    <source>
        <strain evidence="2">Expedition CK06-06</strain>
    </source>
</reference>
<feature type="domain" description="Shedu protein SduA C-terminal" evidence="1">
    <location>
        <begin position="20"/>
        <end position="167"/>
    </location>
</feature>
<name>X1STC3_9ZZZZ</name>
<dbReference type="InterPro" id="IPR025359">
    <property type="entry name" value="SduA_C"/>
</dbReference>
<dbReference type="EMBL" id="BARW01020840">
    <property type="protein sequence ID" value="GAI96327.1"/>
    <property type="molecule type" value="Genomic_DNA"/>
</dbReference>
<sequence length="250" mass="29874">YSSLITSVEKEWQKLLSSKNDERECQRFLEKYAQLFWGYEYYFTISQFKLNDDYLPDFVLVSEKGSFGLEYTLVEIEKPSTKVITENNNPTAEINHAIKQIRDWKNWLQHNSQSVAELFPAKFSHESLGHMKFQLIIGRRESNYKKGTEIVKLQDEVGYEIRSFDHLTDLFRKFIPRDYIIPNSDTEEQYRNEGLYHKFANPFFTSMKFKDWKNIVKNPNLCRTHMIGKNISLFLDKMNVNEHYNEFIKS</sequence>
<gene>
    <name evidence="2" type="ORF">S12H4_35128</name>
</gene>
<accession>X1STC3</accession>
<dbReference type="AlphaFoldDB" id="X1STC3"/>
<proteinExistence type="predicted"/>
<evidence type="ECO:0000259" key="1">
    <source>
        <dbReference type="Pfam" id="PF14082"/>
    </source>
</evidence>
<comment type="caution">
    <text evidence="2">The sequence shown here is derived from an EMBL/GenBank/DDBJ whole genome shotgun (WGS) entry which is preliminary data.</text>
</comment>
<protein>
    <recommendedName>
        <fullName evidence="1">Shedu protein SduA C-terminal domain-containing protein</fullName>
    </recommendedName>
</protein>
<feature type="non-terminal residue" evidence="2">
    <location>
        <position position="1"/>
    </location>
</feature>